<dbReference type="GO" id="GO:0003682">
    <property type="term" value="F:chromatin binding"/>
    <property type="evidence" value="ECO:0007669"/>
    <property type="project" value="InterPro"/>
</dbReference>
<dbReference type="PROSITE" id="PS51038">
    <property type="entry name" value="BAH"/>
    <property type="match status" value="1"/>
</dbReference>
<feature type="compositionally biased region" description="Polar residues" evidence="1">
    <location>
        <begin position="413"/>
        <end position="426"/>
    </location>
</feature>
<name>A0A6A2WYB7_HIBSY</name>
<evidence type="ECO:0000256" key="1">
    <source>
        <dbReference type="SAM" id="MobiDB-lite"/>
    </source>
</evidence>
<dbReference type="PANTHER" id="PTHR47527">
    <property type="entry name" value="RING/FYVE/PHD ZINC FINGER SUPERFAMILY PROTEIN"/>
    <property type="match status" value="1"/>
</dbReference>
<dbReference type="InterPro" id="IPR001025">
    <property type="entry name" value="BAH_dom"/>
</dbReference>
<feature type="region of interest" description="Disordered" evidence="1">
    <location>
        <begin position="360"/>
        <end position="439"/>
    </location>
</feature>
<feature type="domain" description="BAH" evidence="2">
    <location>
        <begin position="542"/>
        <end position="669"/>
    </location>
</feature>
<feature type="compositionally biased region" description="Basic and acidic residues" evidence="1">
    <location>
        <begin position="389"/>
        <end position="412"/>
    </location>
</feature>
<evidence type="ECO:0000313" key="4">
    <source>
        <dbReference type="Proteomes" id="UP000436088"/>
    </source>
</evidence>
<gene>
    <name evidence="3" type="ORF">F3Y22_tig00112470pilonHSYRG00049</name>
</gene>
<comment type="caution">
    <text evidence="3">The sequence shown here is derived from an EMBL/GenBank/DDBJ whole genome shotgun (WGS) entry which is preliminary data.</text>
</comment>
<keyword evidence="4" id="KW-1185">Reference proteome</keyword>
<dbReference type="CDD" id="cd04370">
    <property type="entry name" value="BAH"/>
    <property type="match status" value="1"/>
</dbReference>
<dbReference type="Pfam" id="PF25073">
    <property type="entry name" value="DUF7797"/>
    <property type="match status" value="1"/>
</dbReference>
<reference evidence="3" key="1">
    <citation type="submission" date="2019-09" db="EMBL/GenBank/DDBJ databases">
        <title>Draft genome information of white flower Hibiscus syriacus.</title>
        <authorList>
            <person name="Kim Y.-M."/>
        </authorList>
    </citation>
    <scope>NUCLEOTIDE SEQUENCE [LARGE SCALE GENOMIC DNA]</scope>
    <source>
        <strain evidence="3">YM2019G1</strain>
    </source>
</reference>
<proteinExistence type="predicted"/>
<sequence>MGKMRGGGRNPTSAETALMAEARETLAEMCGEMSPKDIVGREAIGNVIEELGINSHLKERSLGFRGMGMSISQKVLFSKMRMEEPKKFTTPATYTSQSVQTNVGGYSENRGSSNAVRILPSDRLIHGAVSSGGTPVSSHVTAAGSTLLQHQLPTGDVKMATMSTGLPSGHLGDSSSFAYPRQAIHSPMLPLGLCKLNLQHLMTPQAVRDQTFRPFNTQTAAGTFPSVHQPAQGVNFTQAPPFTNHHTEIARIVQKLLQPKLPAHLTWTPPSREYMNKAGEWHCARCLSFCNGKPLPPKYGRVMRSINVPKVPACSTEAQSSSEKKVENLGPLLNHEKVTANGSSALQTPVLSTTVNCNSIGSASGSKVPKGNSTKPLEAVRDSPSVGRVNEKPEEHSQMTESSNHEEKKDHTTLSQPADTSCNTISDKADHSQPSHNKQDILTEQQNCAEIPSNNCHDESSGIKYLEKGLKGDIDCIKQINQSEQDAANAQVNPTGNSGTHTVIPRHPEFSCDGLCAVEWDGDVLQVVDEKEFYRSCCINGITYEVHDHALIHFGQDKLIPSKLQAMWEDAKTGIKWVVVKRCYFPNDLPEGVVYPCAPETSEVYESNNDSTVMATSIQCPCEVLPAAKFKEESERRNQLETESTEGLRAIFLCKWLYDEFQVSFQRISS</sequence>
<dbReference type="Proteomes" id="UP000436088">
    <property type="component" value="Unassembled WGS sequence"/>
</dbReference>
<accession>A0A6A2WYB7</accession>
<feature type="compositionally biased region" description="Polar residues" evidence="1">
    <location>
        <begin position="360"/>
        <end position="375"/>
    </location>
</feature>
<feature type="compositionally biased region" description="Basic and acidic residues" evidence="1">
    <location>
        <begin position="427"/>
        <end position="439"/>
    </location>
</feature>
<dbReference type="PANTHER" id="PTHR47527:SF3">
    <property type="entry name" value="RING_FYVE_PHD ZINC FINGER SUPERFAMILY PROTEIN"/>
    <property type="match status" value="1"/>
</dbReference>
<dbReference type="InterPro" id="IPR056699">
    <property type="entry name" value="DUF7797"/>
</dbReference>
<dbReference type="InterPro" id="IPR043151">
    <property type="entry name" value="BAH_sf"/>
</dbReference>
<dbReference type="Gene3D" id="2.30.30.490">
    <property type="match status" value="1"/>
</dbReference>
<dbReference type="EMBL" id="VEPZ02001588">
    <property type="protein sequence ID" value="KAE8667043.1"/>
    <property type="molecule type" value="Genomic_DNA"/>
</dbReference>
<protein>
    <submittedName>
        <fullName evidence="3">RING/FYVE/PHD zinc finger superfamily protein, putative isoform 2</fullName>
    </submittedName>
</protein>
<organism evidence="3 4">
    <name type="scientific">Hibiscus syriacus</name>
    <name type="common">Rose of Sharon</name>
    <dbReference type="NCBI Taxonomy" id="106335"/>
    <lineage>
        <taxon>Eukaryota</taxon>
        <taxon>Viridiplantae</taxon>
        <taxon>Streptophyta</taxon>
        <taxon>Embryophyta</taxon>
        <taxon>Tracheophyta</taxon>
        <taxon>Spermatophyta</taxon>
        <taxon>Magnoliopsida</taxon>
        <taxon>eudicotyledons</taxon>
        <taxon>Gunneridae</taxon>
        <taxon>Pentapetalae</taxon>
        <taxon>rosids</taxon>
        <taxon>malvids</taxon>
        <taxon>Malvales</taxon>
        <taxon>Malvaceae</taxon>
        <taxon>Malvoideae</taxon>
        <taxon>Hibiscus</taxon>
    </lineage>
</organism>
<evidence type="ECO:0000313" key="3">
    <source>
        <dbReference type="EMBL" id="KAE8667043.1"/>
    </source>
</evidence>
<evidence type="ECO:0000259" key="2">
    <source>
        <dbReference type="PROSITE" id="PS51038"/>
    </source>
</evidence>
<dbReference type="AlphaFoldDB" id="A0A6A2WYB7"/>